<name>A0A017TI63_9BACT</name>
<dbReference type="EMBL" id="ASRX01000003">
    <property type="protein sequence ID" value="EYF08525.1"/>
    <property type="molecule type" value="Genomic_DNA"/>
</dbReference>
<protein>
    <submittedName>
        <fullName evidence="1">Uncharacterized protein</fullName>
    </submittedName>
</protein>
<reference evidence="1 2" key="1">
    <citation type="submission" date="2013-05" db="EMBL/GenBank/DDBJ databases">
        <title>Genome assembly of Chondromyces apiculatus DSM 436.</title>
        <authorList>
            <person name="Sharma G."/>
            <person name="Khatri I."/>
            <person name="Kaur C."/>
            <person name="Mayilraj S."/>
            <person name="Subramanian S."/>
        </authorList>
    </citation>
    <scope>NUCLEOTIDE SEQUENCE [LARGE SCALE GENOMIC DNA]</scope>
    <source>
        <strain evidence="1 2">DSM 436</strain>
    </source>
</reference>
<dbReference type="STRING" id="1192034.CAP_4055"/>
<dbReference type="Proteomes" id="UP000019678">
    <property type="component" value="Unassembled WGS sequence"/>
</dbReference>
<gene>
    <name evidence="1" type="ORF">CAP_4055</name>
</gene>
<proteinExistence type="predicted"/>
<evidence type="ECO:0000313" key="1">
    <source>
        <dbReference type="EMBL" id="EYF08525.1"/>
    </source>
</evidence>
<dbReference type="AlphaFoldDB" id="A0A017TI63"/>
<sequence>MSDLGTMDDLPGAVAACEALAEKLGEAFEMELICDTW</sequence>
<accession>A0A017TI63</accession>
<comment type="caution">
    <text evidence="1">The sequence shown here is derived from an EMBL/GenBank/DDBJ whole genome shotgun (WGS) entry which is preliminary data.</text>
</comment>
<evidence type="ECO:0000313" key="2">
    <source>
        <dbReference type="Proteomes" id="UP000019678"/>
    </source>
</evidence>
<organism evidence="1 2">
    <name type="scientific">Chondromyces apiculatus DSM 436</name>
    <dbReference type="NCBI Taxonomy" id="1192034"/>
    <lineage>
        <taxon>Bacteria</taxon>
        <taxon>Pseudomonadati</taxon>
        <taxon>Myxococcota</taxon>
        <taxon>Polyangia</taxon>
        <taxon>Polyangiales</taxon>
        <taxon>Polyangiaceae</taxon>
        <taxon>Chondromyces</taxon>
    </lineage>
</organism>
<keyword evidence="2" id="KW-1185">Reference proteome</keyword>